<feature type="domain" description="HMA" evidence="2">
    <location>
        <begin position="34"/>
        <end position="99"/>
    </location>
</feature>
<dbReference type="AlphaFoldDB" id="A0A6G8JKT3"/>
<dbReference type="KEGG" id="mgra:A4G16_10570"/>
<reference evidence="3 4" key="1">
    <citation type="submission" date="2016-03" db="EMBL/GenBank/DDBJ databases">
        <authorList>
            <person name="Bojesen A.M."/>
            <person name="Planet P."/>
            <person name="Hansen M.J."/>
        </authorList>
    </citation>
    <scope>NUCLEOTIDE SEQUENCE [LARGE SCALE GENOMIC DNA]</scope>
    <source>
        <strain evidence="3 4">B 234/94</strain>
    </source>
</reference>
<dbReference type="PROSITE" id="PS50846">
    <property type="entry name" value="HMA_2"/>
    <property type="match status" value="1"/>
</dbReference>
<dbReference type="Proteomes" id="UP000501366">
    <property type="component" value="Chromosome"/>
</dbReference>
<protein>
    <submittedName>
        <fullName evidence="3">Mercuric reductase</fullName>
    </submittedName>
</protein>
<proteinExistence type="predicted"/>
<evidence type="ECO:0000313" key="4">
    <source>
        <dbReference type="Proteomes" id="UP000501366"/>
    </source>
</evidence>
<dbReference type="Gene3D" id="3.30.70.100">
    <property type="match status" value="1"/>
</dbReference>
<dbReference type="InterPro" id="IPR036163">
    <property type="entry name" value="HMA_dom_sf"/>
</dbReference>
<dbReference type="EMBL" id="CP015030">
    <property type="protein sequence ID" value="QIM67770.1"/>
    <property type="molecule type" value="Genomic_DNA"/>
</dbReference>
<feature type="signal peptide" evidence="1">
    <location>
        <begin position="1"/>
        <end position="20"/>
    </location>
</feature>
<organism evidence="3 4">
    <name type="scientific">Mannheimia granulomatis</name>
    <dbReference type="NCBI Taxonomy" id="85402"/>
    <lineage>
        <taxon>Bacteria</taxon>
        <taxon>Pseudomonadati</taxon>
        <taxon>Pseudomonadota</taxon>
        <taxon>Gammaproteobacteria</taxon>
        <taxon>Pasteurellales</taxon>
        <taxon>Pasteurellaceae</taxon>
        <taxon>Mannheimia</taxon>
    </lineage>
</organism>
<dbReference type="RefSeq" id="WP_165889841.1">
    <property type="nucleotide sequence ID" value="NZ_CP015030.1"/>
</dbReference>
<name>A0A6G8JKT3_9PAST</name>
<accession>A0A6G8JKT3</accession>
<evidence type="ECO:0000256" key="1">
    <source>
        <dbReference type="SAM" id="SignalP"/>
    </source>
</evidence>
<dbReference type="GO" id="GO:0046872">
    <property type="term" value="F:metal ion binding"/>
    <property type="evidence" value="ECO:0007669"/>
    <property type="project" value="InterPro"/>
</dbReference>
<evidence type="ECO:0000313" key="3">
    <source>
        <dbReference type="EMBL" id="QIM67770.1"/>
    </source>
</evidence>
<feature type="chain" id="PRO_5026216577" evidence="1">
    <location>
        <begin position="21"/>
        <end position="101"/>
    </location>
</feature>
<dbReference type="CDD" id="cd00371">
    <property type="entry name" value="HMA"/>
    <property type="match status" value="1"/>
</dbReference>
<dbReference type="Pfam" id="PF00403">
    <property type="entry name" value="HMA"/>
    <property type="match status" value="1"/>
</dbReference>
<evidence type="ECO:0000259" key="2">
    <source>
        <dbReference type="PROSITE" id="PS50846"/>
    </source>
</evidence>
<dbReference type="SUPFAM" id="SSF55008">
    <property type="entry name" value="HMA, heavy metal-associated domain"/>
    <property type="match status" value="1"/>
</dbReference>
<gene>
    <name evidence="3" type="ORF">A4G16_10570</name>
</gene>
<dbReference type="InterPro" id="IPR006121">
    <property type="entry name" value="HMA_dom"/>
</dbReference>
<keyword evidence="1" id="KW-0732">Signal</keyword>
<sequence length="101" mass="11542">MKAFFVVICMVLCAFQTTYAEEKYSTEISKQAEKTITLHIEEMNCQLCVYLVNKELRAIKGVVSTKASMKDRNVRVIVNENLDPKVLIQAVEKLHYSAKVI</sequence>